<dbReference type="Gene3D" id="3.40.50.720">
    <property type="entry name" value="NAD(P)-binding Rossmann-like Domain"/>
    <property type="match status" value="1"/>
</dbReference>
<dbReference type="InterPro" id="IPR017896">
    <property type="entry name" value="4Fe4S_Fe-S-bd"/>
</dbReference>
<dbReference type="InterPro" id="IPR017900">
    <property type="entry name" value="4Fe4S_Fe_S_CS"/>
</dbReference>
<dbReference type="GO" id="GO:0046872">
    <property type="term" value="F:metal ion binding"/>
    <property type="evidence" value="ECO:0007669"/>
    <property type="project" value="UniProtKB-KW"/>
</dbReference>
<dbReference type="Pfam" id="PF14697">
    <property type="entry name" value="Fer4_21"/>
    <property type="match status" value="1"/>
</dbReference>
<dbReference type="STRING" id="177437.HRM2_14330"/>
<dbReference type="SUPFAM" id="SSF54862">
    <property type="entry name" value="4Fe-4S ferredoxins"/>
    <property type="match status" value="1"/>
</dbReference>
<dbReference type="PROSITE" id="PS00198">
    <property type="entry name" value="4FE4S_FER_1"/>
    <property type="match status" value="2"/>
</dbReference>
<feature type="domain" description="4Fe-4S ferredoxin-type" evidence="9">
    <location>
        <begin position="110"/>
        <end position="139"/>
    </location>
</feature>
<keyword evidence="6 10" id="KW-0560">Oxidoreductase</keyword>
<dbReference type="HOGENOM" id="CLU_020302_1_0_7"/>
<dbReference type="GO" id="GO:0051539">
    <property type="term" value="F:4 iron, 4 sulfur cluster binding"/>
    <property type="evidence" value="ECO:0007669"/>
    <property type="project" value="UniProtKB-KW"/>
</dbReference>
<sequence>MKGEADKRFPVIVVGGGVAGLTAALDLARAGRPVHLIEKSAVLGGQVTRLDKLYPTDHCAFCPVWTQARLCLGHPLITVHTHSCIEDVTQGKEMGKKQEQGLIQIIICRDLNRIDPGRCILCGRCEKVCPENAVSPTICHALPRTFLVDINACTGCGKCVAVCPTHAIDLERKQDRIKILAENIIWATGFAESEVSVLPELGYGSHPNIMTSLAFEALLSESGPGRGHVLTPGGKVPRRIAFVQCAGARDQRKFAYCSAVCCMHALKQARWVKQRDPGMDCVIFFTDMRTEGRHYYNYYRQAVQEYSIVLVRSRPGLICPLPSGDGLAVRYENTRTGQVKTERFDLVVLNGALEPCQKADKGSAPLPLTDDDGFIGKPSNPALACGFCRAPADVEVSVVQASSAAMGAYMGKGINGKD</sequence>
<dbReference type="EMBL" id="CP001087">
    <property type="protein sequence ID" value="ACN14542.1"/>
    <property type="molecule type" value="Genomic_DNA"/>
</dbReference>
<keyword evidence="5" id="KW-0285">Flavoprotein</keyword>
<keyword evidence="11" id="KW-1185">Reference proteome</keyword>
<keyword evidence="7" id="KW-0408">Iron</keyword>
<keyword evidence="8" id="KW-0411">Iron-sulfur</keyword>
<dbReference type="SUPFAM" id="SSF51905">
    <property type="entry name" value="FAD/NAD(P)-binding domain"/>
    <property type="match status" value="1"/>
</dbReference>
<keyword evidence="4" id="KW-0479">Metal-binding</keyword>
<accession>C0Q9H8</accession>
<dbReference type="EC" id="1.8.98.1" evidence="10"/>
<dbReference type="Proteomes" id="UP000000442">
    <property type="component" value="Chromosome"/>
</dbReference>
<dbReference type="Gene3D" id="3.30.70.20">
    <property type="match status" value="1"/>
</dbReference>
<proteinExistence type="inferred from homology"/>
<comment type="cofactor">
    <cofactor evidence="1">
        <name>FAD</name>
        <dbReference type="ChEBI" id="CHEBI:57692"/>
    </cofactor>
</comment>
<evidence type="ECO:0000259" key="9">
    <source>
        <dbReference type="PROSITE" id="PS51379"/>
    </source>
</evidence>
<keyword evidence="5" id="KW-0274">FAD</keyword>
<dbReference type="GO" id="GO:0051912">
    <property type="term" value="F:CoB--CoM heterodisulfide reductase activity"/>
    <property type="evidence" value="ECO:0007669"/>
    <property type="project" value="UniProtKB-EC"/>
</dbReference>
<evidence type="ECO:0000256" key="7">
    <source>
        <dbReference type="ARBA" id="ARBA00023004"/>
    </source>
</evidence>
<dbReference type="Pfam" id="PF12831">
    <property type="entry name" value="FAD_oxidored"/>
    <property type="match status" value="1"/>
</dbReference>
<dbReference type="InterPro" id="IPR036188">
    <property type="entry name" value="FAD/NAD-bd_sf"/>
</dbReference>
<dbReference type="PROSITE" id="PS51379">
    <property type="entry name" value="4FE4S_FER_2"/>
    <property type="match status" value="2"/>
</dbReference>
<name>C0Q9H8_DESAH</name>
<feature type="domain" description="4Fe-4S ferredoxin-type" evidence="9">
    <location>
        <begin position="144"/>
        <end position="173"/>
    </location>
</feature>
<dbReference type="OrthoDB" id="5413991at2"/>
<evidence type="ECO:0000256" key="5">
    <source>
        <dbReference type="ARBA" id="ARBA00022827"/>
    </source>
</evidence>
<evidence type="ECO:0000313" key="10">
    <source>
        <dbReference type="EMBL" id="ACN14542.1"/>
    </source>
</evidence>
<keyword evidence="3" id="KW-0004">4Fe-4S</keyword>
<dbReference type="InterPro" id="IPR039650">
    <property type="entry name" value="HdrA-like"/>
</dbReference>
<evidence type="ECO:0000256" key="8">
    <source>
        <dbReference type="ARBA" id="ARBA00023014"/>
    </source>
</evidence>
<evidence type="ECO:0000256" key="4">
    <source>
        <dbReference type="ARBA" id="ARBA00022723"/>
    </source>
</evidence>
<dbReference type="PANTHER" id="PTHR43498">
    <property type="entry name" value="FERREDOXIN:COB-COM HETERODISULFIDE REDUCTASE SUBUNIT A"/>
    <property type="match status" value="1"/>
</dbReference>
<reference evidence="10 11" key="1">
    <citation type="journal article" date="2009" name="Environ. Microbiol.">
        <title>Genome sequence of Desulfobacterium autotrophicum HRM2, a marine sulfate reducer oxidizing organic carbon completely to carbon dioxide.</title>
        <authorList>
            <person name="Strittmatter A.W."/>
            <person name="Liesegang H."/>
            <person name="Rabus R."/>
            <person name="Decker I."/>
            <person name="Amann J."/>
            <person name="Andres S."/>
            <person name="Henne A."/>
            <person name="Fricke W.F."/>
            <person name="Martinez-Arias R."/>
            <person name="Bartels D."/>
            <person name="Goesmann A."/>
            <person name="Krause L."/>
            <person name="Puehler A."/>
            <person name="Klenk H.P."/>
            <person name="Richter M."/>
            <person name="Schuler M."/>
            <person name="Gloeckner F.O."/>
            <person name="Meyerdierks A."/>
            <person name="Gottschalk G."/>
            <person name="Amann R."/>
        </authorList>
    </citation>
    <scope>NUCLEOTIDE SEQUENCE [LARGE SCALE GENOMIC DNA]</scope>
    <source>
        <strain evidence="11">ATCC 43914 / DSM 3382 / HRM2</strain>
    </source>
</reference>
<dbReference type="RefSeq" id="WP_015903329.1">
    <property type="nucleotide sequence ID" value="NC_012108.1"/>
</dbReference>
<evidence type="ECO:0000256" key="2">
    <source>
        <dbReference type="ARBA" id="ARBA00006561"/>
    </source>
</evidence>
<protein>
    <submittedName>
        <fullName evidence="10">HdrA3</fullName>
        <ecNumber evidence="10">1.8.98.1</ecNumber>
    </submittedName>
</protein>
<evidence type="ECO:0000256" key="1">
    <source>
        <dbReference type="ARBA" id="ARBA00001974"/>
    </source>
</evidence>
<dbReference type="KEGG" id="dat:HRM2_14330"/>
<dbReference type="PANTHER" id="PTHR43498:SF1">
    <property type="entry name" value="COB--COM HETERODISULFIDE REDUCTASE IRON-SULFUR SUBUNIT A"/>
    <property type="match status" value="1"/>
</dbReference>
<dbReference type="eggNOG" id="COG1148">
    <property type="taxonomic scope" value="Bacteria"/>
</dbReference>
<organism evidence="10 11">
    <name type="scientific">Desulforapulum autotrophicum (strain ATCC 43914 / DSM 3382 / VKM B-1955 / HRM2)</name>
    <name type="common">Desulfobacterium autotrophicum</name>
    <dbReference type="NCBI Taxonomy" id="177437"/>
    <lineage>
        <taxon>Bacteria</taxon>
        <taxon>Pseudomonadati</taxon>
        <taxon>Thermodesulfobacteriota</taxon>
        <taxon>Desulfobacteria</taxon>
        <taxon>Desulfobacterales</taxon>
        <taxon>Desulfobacteraceae</taxon>
        <taxon>Desulforapulum</taxon>
    </lineage>
</organism>
<dbReference type="AlphaFoldDB" id="C0Q9H8"/>
<comment type="similarity">
    <text evidence="2">Belongs to the HdrA family.</text>
</comment>
<gene>
    <name evidence="10" type="primary">hdrA3</name>
    <name evidence="10" type="ordered locus">HRM2_14330</name>
</gene>
<evidence type="ECO:0000256" key="6">
    <source>
        <dbReference type="ARBA" id="ARBA00023002"/>
    </source>
</evidence>
<evidence type="ECO:0000256" key="3">
    <source>
        <dbReference type="ARBA" id="ARBA00022485"/>
    </source>
</evidence>
<evidence type="ECO:0000313" key="11">
    <source>
        <dbReference type="Proteomes" id="UP000000442"/>
    </source>
</evidence>